<dbReference type="EMBL" id="CAQQ02184715">
    <property type="status" value="NOT_ANNOTATED_CDS"/>
    <property type="molecule type" value="Genomic_DNA"/>
</dbReference>
<protein>
    <submittedName>
        <fullName evidence="2">Uncharacterized protein</fullName>
    </submittedName>
</protein>
<dbReference type="Proteomes" id="UP000015102">
    <property type="component" value="Unassembled WGS sequence"/>
</dbReference>
<keyword evidence="3" id="KW-1185">Reference proteome</keyword>
<feature type="transmembrane region" description="Helical" evidence="1">
    <location>
        <begin position="40"/>
        <end position="58"/>
    </location>
</feature>
<keyword evidence="1" id="KW-1133">Transmembrane helix</keyword>
<reference evidence="2" key="2">
    <citation type="submission" date="2015-06" db="UniProtKB">
        <authorList>
            <consortium name="EnsemblMetazoa"/>
        </authorList>
    </citation>
    <scope>IDENTIFICATION</scope>
</reference>
<dbReference type="EnsemblMetazoa" id="MESCA008456-RA">
    <property type="protein sequence ID" value="MESCA008456-PA"/>
    <property type="gene ID" value="MESCA008456"/>
</dbReference>
<reference evidence="3" key="1">
    <citation type="submission" date="2013-02" db="EMBL/GenBank/DDBJ databases">
        <authorList>
            <person name="Hughes D."/>
        </authorList>
    </citation>
    <scope>NUCLEOTIDE SEQUENCE</scope>
    <source>
        <strain>Durham</strain>
        <strain evidence="3">NC isolate 2 -- Noor lab</strain>
    </source>
</reference>
<evidence type="ECO:0000313" key="3">
    <source>
        <dbReference type="Proteomes" id="UP000015102"/>
    </source>
</evidence>
<dbReference type="HOGENOM" id="CLU_1909076_0_0_1"/>
<sequence length="133" mass="15485">MNEIIIPVIYYYTFYLAMFEGNALISLSECKNICMLGDSIFLQVGVTSYTINIILTVIRIKRFYPDYNEELDRIDSNLKLCAKLQQKSKDDTEVIKMHSKMEKKCLIKEVVVTIVLVIAVFTAFYVDIFFLEK</sequence>
<dbReference type="EMBL" id="CAQQ02184716">
    <property type="status" value="NOT_ANNOTATED_CDS"/>
    <property type="molecule type" value="Genomic_DNA"/>
</dbReference>
<keyword evidence="1" id="KW-0812">Transmembrane</keyword>
<dbReference type="AlphaFoldDB" id="T1GXB2"/>
<evidence type="ECO:0000313" key="2">
    <source>
        <dbReference type="EnsemblMetazoa" id="MESCA008456-PA"/>
    </source>
</evidence>
<keyword evidence="1" id="KW-0472">Membrane</keyword>
<evidence type="ECO:0000256" key="1">
    <source>
        <dbReference type="SAM" id="Phobius"/>
    </source>
</evidence>
<proteinExistence type="predicted"/>
<feature type="transmembrane region" description="Helical" evidence="1">
    <location>
        <begin position="9"/>
        <end position="28"/>
    </location>
</feature>
<feature type="transmembrane region" description="Helical" evidence="1">
    <location>
        <begin position="106"/>
        <end position="126"/>
    </location>
</feature>
<organism evidence="2 3">
    <name type="scientific">Megaselia scalaris</name>
    <name type="common">Humpbacked fly</name>
    <name type="synonym">Phora scalaris</name>
    <dbReference type="NCBI Taxonomy" id="36166"/>
    <lineage>
        <taxon>Eukaryota</taxon>
        <taxon>Metazoa</taxon>
        <taxon>Ecdysozoa</taxon>
        <taxon>Arthropoda</taxon>
        <taxon>Hexapoda</taxon>
        <taxon>Insecta</taxon>
        <taxon>Pterygota</taxon>
        <taxon>Neoptera</taxon>
        <taxon>Endopterygota</taxon>
        <taxon>Diptera</taxon>
        <taxon>Brachycera</taxon>
        <taxon>Muscomorpha</taxon>
        <taxon>Platypezoidea</taxon>
        <taxon>Phoridae</taxon>
        <taxon>Megaseliini</taxon>
        <taxon>Megaselia</taxon>
    </lineage>
</organism>
<accession>T1GXB2</accession>
<name>T1GXB2_MEGSC</name>